<feature type="compositionally biased region" description="Polar residues" evidence="5">
    <location>
        <begin position="1"/>
        <end position="14"/>
    </location>
</feature>
<evidence type="ECO:0000256" key="1">
    <source>
        <dbReference type="ARBA" id="ARBA00005460"/>
    </source>
</evidence>
<feature type="region of interest" description="Disordered" evidence="5">
    <location>
        <begin position="1"/>
        <end position="56"/>
    </location>
</feature>
<dbReference type="GO" id="GO:0034515">
    <property type="term" value="C:proteasome storage granule"/>
    <property type="evidence" value="ECO:0007669"/>
    <property type="project" value="EnsemblFungi"/>
</dbReference>
<dbReference type="PIRSF" id="PIRSF015965">
    <property type="entry name" value="26S_Psome_Rpn1"/>
    <property type="match status" value="1"/>
</dbReference>
<feature type="domain" description="RPN1 N-terminal" evidence="6">
    <location>
        <begin position="83"/>
        <end position="382"/>
    </location>
</feature>
<accession>A0A1U7LKD3</accession>
<evidence type="ECO:0000256" key="3">
    <source>
        <dbReference type="ARBA" id="ARBA00022942"/>
    </source>
</evidence>
<dbReference type="InterPro" id="IPR040892">
    <property type="entry name" value="RPN1_N"/>
</dbReference>
<dbReference type="AlphaFoldDB" id="A0A1U7LKD3"/>
<dbReference type="GO" id="GO:0034399">
    <property type="term" value="C:nuclear periphery"/>
    <property type="evidence" value="ECO:0007669"/>
    <property type="project" value="EnsemblFungi"/>
</dbReference>
<comment type="function">
    <text evidence="4">Acts as a regulatory subunit of the 26 proteasome which is involved in the ATP-dependent degradation of ubiquitinated proteins.</text>
</comment>
<evidence type="ECO:0000313" key="8">
    <source>
        <dbReference type="Proteomes" id="UP000186594"/>
    </source>
</evidence>
<dbReference type="PANTHER" id="PTHR10943:SF1">
    <property type="entry name" value="26S PROTEASOME NON-ATPASE REGULATORY SUBUNIT 2"/>
    <property type="match status" value="1"/>
</dbReference>
<reference evidence="7 8" key="1">
    <citation type="submission" date="2016-04" db="EMBL/GenBank/DDBJ databases">
        <title>Evolutionary innovation and constraint leading to complex multicellularity in the Ascomycota.</title>
        <authorList>
            <person name="Cisse O."/>
            <person name="Nguyen A."/>
            <person name="Hewitt D.A."/>
            <person name="Jedd G."/>
            <person name="Stajich J.E."/>
        </authorList>
    </citation>
    <scope>NUCLEOTIDE SEQUENCE [LARGE SCALE GENOMIC DNA]</scope>
    <source>
        <strain evidence="7 8">DAH-3</strain>
    </source>
</reference>
<comment type="caution">
    <text evidence="7">The sequence shown here is derived from an EMBL/GenBank/DDBJ whole genome shotgun (WGS) entry which is preliminary data.</text>
</comment>
<dbReference type="GO" id="GO:0030234">
    <property type="term" value="F:enzyme regulator activity"/>
    <property type="evidence" value="ECO:0007669"/>
    <property type="project" value="UniProtKB-UniRule"/>
</dbReference>
<dbReference type="GO" id="GO:0043161">
    <property type="term" value="P:proteasome-mediated ubiquitin-dependent protein catabolic process"/>
    <property type="evidence" value="ECO:0007669"/>
    <property type="project" value="EnsemblFungi"/>
</dbReference>
<gene>
    <name evidence="7" type="ORF">NEOLI_001292</name>
</gene>
<keyword evidence="2" id="KW-0677">Repeat</keyword>
<dbReference type="GO" id="GO:0008540">
    <property type="term" value="C:proteasome regulatory particle, base subcomplex"/>
    <property type="evidence" value="ECO:0007669"/>
    <property type="project" value="UniProtKB-UniRule"/>
</dbReference>
<dbReference type="OrthoDB" id="10252509at2759"/>
<dbReference type="Pfam" id="PF17781">
    <property type="entry name" value="RPN1_RPN2_N"/>
    <property type="match status" value="1"/>
</dbReference>
<dbReference type="EMBL" id="LXFE01002348">
    <property type="protein sequence ID" value="OLL23053.1"/>
    <property type="molecule type" value="Genomic_DNA"/>
</dbReference>
<name>A0A1U7LKD3_NEOID</name>
<keyword evidence="8" id="KW-1185">Reference proteome</keyword>
<dbReference type="InterPro" id="IPR016024">
    <property type="entry name" value="ARM-type_fold"/>
</dbReference>
<dbReference type="Proteomes" id="UP000186594">
    <property type="component" value="Unassembled WGS sequence"/>
</dbReference>
<proteinExistence type="inferred from homology"/>
<evidence type="ECO:0000256" key="5">
    <source>
        <dbReference type="SAM" id="MobiDB-lite"/>
    </source>
</evidence>
<dbReference type="GO" id="GO:0042176">
    <property type="term" value="P:regulation of protein catabolic process"/>
    <property type="evidence" value="ECO:0007669"/>
    <property type="project" value="InterPro"/>
</dbReference>
<evidence type="ECO:0000256" key="2">
    <source>
        <dbReference type="ARBA" id="ARBA00022737"/>
    </source>
</evidence>
<dbReference type="OMA" id="GTCNGDI"/>
<keyword evidence="3 4" id="KW-0647">Proteasome</keyword>
<dbReference type="InterPro" id="IPR002015">
    <property type="entry name" value="Proteasome/cyclosome_rpt"/>
</dbReference>
<dbReference type="InterPro" id="IPR016643">
    <property type="entry name" value="26S_Psome_Rpn1"/>
</dbReference>
<comment type="similarity">
    <text evidence="1 4">Belongs to the proteasome subunit S2 family.</text>
</comment>
<dbReference type="InterPro" id="IPR011989">
    <property type="entry name" value="ARM-like"/>
</dbReference>
<evidence type="ECO:0000259" key="6">
    <source>
        <dbReference type="Pfam" id="PF17781"/>
    </source>
</evidence>
<sequence length="790" mass="87513">MPSSAQAPTKTSKPTPADADSGPPAQKPGMQPKNEDQEELVGSSPQTGLIPQSEEDQQLKNELEMLVERLKVLHSLEFRIYSKESNSALYKPALEQLKTYIRTSTSSMTAVPKPLKFLRPHYADMIGLYESWPDSANKHALADVLSVLGMTFTENGKRQSLKYRLLGGNEDPTLWGHEYVRHLAAEIAQEHTARMEKEEGIDDLMSLVLILVPFFLGHNAEHDAVDLLLELESIDRIVEFVDKNTFERVCLYMVGYYHDIDKAELTTSCVSLLAPPDDVQFLRTAHEIYRRHGRIAQALSLAIRLDDLDLIHADFESTTDRTLKRQLAFMLSRQQIWIESEDEELSDCLRNTKLHKYFHKLADELNIQEPKLPEDIYKSHLENTRPSLGAANIDSAKQNLAATFVNAFVNAGFGKDKLILVEDEKSPWIFKNKNADQMSAAGSIGLLHLWNPDEGLQAAEKYQYSSEDHIKGGSALAMGISLMGVRDENDPGLAILGEWLEAPNMHVKTGAIAGLGFAYAGSQRQEVLDLLLPIVGDSAYTMQLSGFAALALGQVFVGSCNDEISSTILQTLMEREEKALKDKYGRFMSLGLALLFLGKQDAADVTIETLKAVEHPIARQSEVLVDISSYAGTGNVLKIQSLLHLCNAHIDGEDDHKDDLFQGFAVLGIAMIAMGEEVGAEMALRQFSHLMHYGEPVIRKAVPLALGLISASNPQIKIIDTLSRLSHDSDIEVAINAIFAMGMIGAGTNNARLAQLLRQLASYYSREANALFMVRIAQVNCFIEPPVDSE</sequence>
<dbReference type="STRING" id="1198029.A0A1U7LKD3"/>
<organism evidence="7 8">
    <name type="scientific">Neolecta irregularis (strain DAH-3)</name>
    <dbReference type="NCBI Taxonomy" id="1198029"/>
    <lineage>
        <taxon>Eukaryota</taxon>
        <taxon>Fungi</taxon>
        <taxon>Dikarya</taxon>
        <taxon>Ascomycota</taxon>
        <taxon>Taphrinomycotina</taxon>
        <taxon>Neolectales</taxon>
        <taxon>Neolectaceae</taxon>
        <taxon>Neolecta</taxon>
    </lineage>
</organism>
<evidence type="ECO:0000313" key="7">
    <source>
        <dbReference type="EMBL" id="OLL23053.1"/>
    </source>
</evidence>
<dbReference type="PANTHER" id="PTHR10943">
    <property type="entry name" value="26S PROTEASOME NON-ATPASE REGULATORY SUBUNIT"/>
    <property type="match status" value="1"/>
</dbReference>
<evidence type="ECO:0000256" key="4">
    <source>
        <dbReference type="PIRNR" id="PIRNR015965"/>
    </source>
</evidence>
<dbReference type="SUPFAM" id="SSF48371">
    <property type="entry name" value="ARM repeat"/>
    <property type="match status" value="1"/>
</dbReference>
<protein>
    <recommendedName>
        <fullName evidence="4">26S proteasome regulatory subunit RPN1</fullName>
    </recommendedName>
</protein>
<dbReference type="Gene3D" id="1.25.10.10">
    <property type="entry name" value="Leucine-rich Repeat Variant"/>
    <property type="match status" value="1"/>
</dbReference>
<dbReference type="GO" id="GO:0030674">
    <property type="term" value="F:protein-macromolecule adaptor activity"/>
    <property type="evidence" value="ECO:0007669"/>
    <property type="project" value="EnsemblFungi"/>
</dbReference>
<dbReference type="Pfam" id="PF01851">
    <property type="entry name" value="PC_rep"/>
    <property type="match status" value="2"/>
</dbReference>
<dbReference type="GO" id="GO:1905754">
    <property type="term" value="C:ascospore-type prospore nucleus"/>
    <property type="evidence" value="ECO:0007669"/>
    <property type="project" value="EnsemblFungi"/>
</dbReference>